<dbReference type="Gene3D" id="2.60.40.1080">
    <property type="match status" value="1"/>
</dbReference>
<evidence type="ECO:0000313" key="2">
    <source>
        <dbReference type="EMBL" id="KSV58243.1"/>
    </source>
</evidence>
<gene>
    <name evidence="2" type="ORF">ASU35_13550</name>
</gene>
<organism evidence="2 3">
    <name type="scientific">Acetivibrio ethanolgignens</name>
    <dbReference type="NCBI Taxonomy" id="290052"/>
    <lineage>
        <taxon>Bacteria</taxon>
        <taxon>Bacillati</taxon>
        <taxon>Bacillota</taxon>
        <taxon>Clostridia</taxon>
        <taxon>Eubacteriales</taxon>
        <taxon>Oscillospiraceae</taxon>
        <taxon>Acetivibrio</taxon>
    </lineage>
</organism>
<name>A0A0V8QCX5_9FIRM</name>
<protein>
    <recommendedName>
        <fullName evidence="1">BIG2 domain-containing protein</fullName>
    </recommendedName>
</protein>
<sequence>MRLLKKLSFAFTLTLALSIASPSFIPMHVATEAKAATMKINYSKKNLRVGQSCQLKISGTKEKVIWKSDQTKIASVSSKGKVMAKAVGKAKITAQVKGKSLICEITVTAAENKYVKTAPFTAKEISLEPYTAAMPKNWEIIELNSLHMLVPEGANLNAGTSSISVAITKNAEARQENFDELKKKLSANLTKEYIADLYPDTATISDFVQEEKVINSQKLLVTRYTITLEKDGKKSSLTQSIYDLFSNGYTTEVTITNNGTAVTPDVYRVGEYFISSLIYMG</sequence>
<reference evidence="2 3" key="1">
    <citation type="submission" date="2015-11" db="EMBL/GenBank/DDBJ databases">
        <title>Butyribacter intestini gen. nov., sp. nov., a butyric acid-producing bacterium of the family Lachnospiraceae isolated from the human faeces.</title>
        <authorList>
            <person name="Zou Y."/>
            <person name="Xue W."/>
            <person name="Luo G."/>
            <person name="Lv M."/>
        </authorList>
    </citation>
    <scope>NUCLEOTIDE SEQUENCE [LARGE SCALE GENOMIC DNA]</scope>
    <source>
        <strain evidence="2 3">ACET-33324</strain>
    </source>
</reference>
<comment type="caution">
    <text evidence="2">The sequence shown here is derived from an EMBL/GenBank/DDBJ whole genome shotgun (WGS) entry which is preliminary data.</text>
</comment>
<dbReference type="AlphaFoldDB" id="A0A0V8QCX5"/>
<dbReference type="SUPFAM" id="SSF49373">
    <property type="entry name" value="Invasin/intimin cell-adhesion fragments"/>
    <property type="match status" value="1"/>
</dbReference>
<dbReference type="SMART" id="SM00635">
    <property type="entry name" value="BID_2"/>
    <property type="match status" value="1"/>
</dbReference>
<dbReference type="InterPro" id="IPR008964">
    <property type="entry name" value="Invasin/intimin_cell_adhesion"/>
</dbReference>
<evidence type="ECO:0000313" key="3">
    <source>
        <dbReference type="Proteomes" id="UP000054874"/>
    </source>
</evidence>
<dbReference type="InterPro" id="IPR003343">
    <property type="entry name" value="Big_2"/>
</dbReference>
<accession>A0A0V8QCX5</accession>
<dbReference type="EMBL" id="LNAM01000179">
    <property type="protein sequence ID" value="KSV58243.1"/>
    <property type="molecule type" value="Genomic_DNA"/>
</dbReference>
<dbReference type="Pfam" id="PF02368">
    <property type="entry name" value="Big_2"/>
    <property type="match status" value="1"/>
</dbReference>
<keyword evidence="3" id="KW-1185">Reference proteome</keyword>
<dbReference type="RefSeq" id="WP_058353518.1">
    <property type="nucleotide sequence ID" value="NZ_CABMMD010000179.1"/>
</dbReference>
<proteinExistence type="predicted"/>
<dbReference type="STRING" id="290052.ASU35_13550"/>
<feature type="domain" description="BIG2" evidence="1">
    <location>
        <begin position="34"/>
        <end position="106"/>
    </location>
</feature>
<dbReference type="Proteomes" id="UP000054874">
    <property type="component" value="Unassembled WGS sequence"/>
</dbReference>
<evidence type="ECO:0000259" key="1">
    <source>
        <dbReference type="SMART" id="SM00635"/>
    </source>
</evidence>